<organism evidence="1 2">
    <name type="scientific">Echinostoma caproni</name>
    <dbReference type="NCBI Taxonomy" id="27848"/>
    <lineage>
        <taxon>Eukaryota</taxon>
        <taxon>Metazoa</taxon>
        <taxon>Spiralia</taxon>
        <taxon>Lophotrochozoa</taxon>
        <taxon>Platyhelminthes</taxon>
        <taxon>Trematoda</taxon>
        <taxon>Digenea</taxon>
        <taxon>Plagiorchiida</taxon>
        <taxon>Echinostomata</taxon>
        <taxon>Echinostomatoidea</taxon>
        <taxon>Echinostomatidae</taxon>
        <taxon>Echinostoma</taxon>
    </lineage>
</organism>
<evidence type="ECO:0000313" key="2">
    <source>
        <dbReference type="Proteomes" id="UP000272942"/>
    </source>
</evidence>
<dbReference type="Proteomes" id="UP000272942">
    <property type="component" value="Unassembled WGS sequence"/>
</dbReference>
<evidence type="ECO:0000313" key="1">
    <source>
        <dbReference type="EMBL" id="VDP50104.1"/>
    </source>
</evidence>
<gene>
    <name evidence="1" type="ORF">ECPE_LOCUS1939</name>
</gene>
<dbReference type="EMBL" id="UZAN01019630">
    <property type="protein sequence ID" value="VDP50104.1"/>
    <property type="molecule type" value="Genomic_DNA"/>
</dbReference>
<name>A0A3P8EY64_9TREM</name>
<dbReference type="OrthoDB" id="4899631at2759"/>
<protein>
    <submittedName>
        <fullName evidence="1">Uncharacterized protein</fullName>
    </submittedName>
</protein>
<keyword evidence="2" id="KW-1185">Reference proteome</keyword>
<sequence>MISPEFLHELKDYYYYSMIRTQGLRCLETRQTSMTIPITEIPYVMRAIGYYPSEEDVSSV</sequence>
<proteinExistence type="predicted"/>
<reference evidence="1 2" key="1">
    <citation type="submission" date="2018-11" db="EMBL/GenBank/DDBJ databases">
        <authorList>
            <consortium name="Pathogen Informatics"/>
        </authorList>
    </citation>
    <scope>NUCLEOTIDE SEQUENCE [LARGE SCALE GENOMIC DNA]</scope>
    <source>
        <strain evidence="1 2">Egypt</strain>
    </source>
</reference>
<dbReference type="AlphaFoldDB" id="A0A3P8EY64"/>
<accession>A0A3P8EY64</accession>